<feature type="compositionally biased region" description="Low complexity" evidence="1">
    <location>
        <begin position="212"/>
        <end position="223"/>
    </location>
</feature>
<accession>A0A3N0XT45</accession>
<dbReference type="AlphaFoldDB" id="A0A3N0XT45"/>
<proteinExistence type="predicted"/>
<reference evidence="2 3" key="1">
    <citation type="submission" date="2018-10" db="EMBL/GenBank/DDBJ databases">
        <title>Genome assembly for a Yunnan-Guizhou Plateau 3E fish, Anabarilius grahami (Regan), and its evolutionary and genetic applications.</title>
        <authorList>
            <person name="Jiang W."/>
        </authorList>
    </citation>
    <scope>NUCLEOTIDE SEQUENCE [LARGE SCALE GENOMIC DNA]</scope>
    <source>
        <strain evidence="2">AG-KIZ</strain>
        <tissue evidence="2">Muscle</tissue>
    </source>
</reference>
<keyword evidence="3" id="KW-1185">Reference proteome</keyword>
<protein>
    <submittedName>
        <fullName evidence="2">Uncharacterized protein</fullName>
    </submittedName>
</protein>
<evidence type="ECO:0000313" key="2">
    <source>
        <dbReference type="EMBL" id="ROJ33215.1"/>
    </source>
</evidence>
<dbReference type="Proteomes" id="UP000281406">
    <property type="component" value="Unassembled WGS sequence"/>
</dbReference>
<gene>
    <name evidence="2" type="ORF">DPX16_18037</name>
</gene>
<comment type="caution">
    <text evidence="2">The sequence shown here is derived from an EMBL/GenBank/DDBJ whole genome shotgun (WGS) entry which is preliminary data.</text>
</comment>
<organism evidence="2 3">
    <name type="scientific">Anabarilius grahami</name>
    <name type="common">Kanglang fish</name>
    <name type="synonym">Barilius grahami</name>
    <dbReference type="NCBI Taxonomy" id="495550"/>
    <lineage>
        <taxon>Eukaryota</taxon>
        <taxon>Metazoa</taxon>
        <taxon>Chordata</taxon>
        <taxon>Craniata</taxon>
        <taxon>Vertebrata</taxon>
        <taxon>Euteleostomi</taxon>
        <taxon>Actinopterygii</taxon>
        <taxon>Neopterygii</taxon>
        <taxon>Teleostei</taxon>
        <taxon>Ostariophysi</taxon>
        <taxon>Cypriniformes</taxon>
        <taxon>Xenocyprididae</taxon>
        <taxon>Xenocypridinae</taxon>
        <taxon>Xenocypridinae incertae sedis</taxon>
        <taxon>Anabarilius</taxon>
    </lineage>
</organism>
<dbReference type="EMBL" id="RJVU01061675">
    <property type="protein sequence ID" value="ROJ33215.1"/>
    <property type="molecule type" value="Genomic_DNA"/>
</dbReference>
<evidence type="ECO:0000256" key="1">
    <source>
        <dbReference type="SAM" id="MobiDB-lite"/>
    </source>
</evidence>
<name>A0A3N0XT45_ANAGA</name>
<feature type="region of interest" description="Disordered" evidence="1">
    <location>
        <begin position="51"/>
        <end position="103"/>
    </location>
</feature>
<evidence type="ECO:0000313" key="3">
    <source>
        <dbReference type="Proteomes" id="UP000281406"/>
    </source>
</evidence>
<sequence>MDFAAKIAALARSSHTILEFTVEFCRLAVCSPTTRCRNHCNGSGPTFNIPWTSQTPKDFAGRRPSSGVWRMSTPDPYSCHSPTQSLARHPPLRGSSPIDPSVSPPLSGLVRPWTCKEPIPPVRYEPVTPPPVSECSDPPQPVALAPDLQPFDLAGLPRTISSTWDDALQIPIMAPSSIHSAMGYRPGHALGRQHLATSIFFPLQSHLPASAIPSPSLISSSSPHPRPPPKPPPSIHDVITLLRRENAPCREGCYVTFSSV</sequence>
<feature type="compositionally biased region" description="Pro residues" evidence="1">
    <location>
        <begin position="224"/>
        <end position="234"/>
    </location>
</feature>
<feature type="region of interest" description="Disordered" evidence="1">
    <location>
        <begin position="212"/>
        <end position="235"/>
    </location>
</feature>